<organism evidence="1 2">
    <name type="scientific">Ornithinibacter aureus</name>
    <dbReference type="NCBI Taxonomy" id="622664"/>
    <lineage>
        <taxon>Bacteria</taxon>
        <taxon>Bacillati</taxon>
        <taxon>Actinomycetota</taxon>
        <taxon>Actinomycetes</taxon>
        <taxon>Micrococcales</taxon>
        <taxon>Intrasporangiaceae</taxon>
        <taxon>Ornithinibacter</taxon>
    </lineage>
</organism>
<dbReference type="Proteomes" id="UP001500390">
    <property type="component" value="Unassembled WGS sequence"/>
</dbReference>
<accession>A0ABP8JHA1</accession>
<reference evidence="2" key="1">
    <citation type="journal article" date="2019" name="Int. J. Syst. Evol. Microbiol.">
        <title>The Global Catalogue of Microorganisms (GCM) 10K type strain sequencing project: providing services to taxonomists for standard genome sequencing and annotation.</title>
        <authorList>
            <consortium name="The Broad Institute Genomics Platform"/>
            <consortium name="The Broad Institute Genome Sequencing Center for Infectious Disease"/>
            <person name="Wu L."/>
            <person name="Ma J."/>
        </authorList>
    </citation>
    <scope>NUCLEOTIDE SEQUENCE [LARGE SCALE GENOMIC DNA]</scope>
    <source>
        <strain evidence="2">JCM 17738</strain>
    </source>
</reference>
<evidence type="ECO:0000313" key="2">
    <source>
        <dbReference type="Proteomes" id="UP001500390"/>
    </source>
</evidence>
<comment type="caution">
    <text evidence="1">The sequence shown here is derived from an EMBL/GenBank/DDBJ whole genome shotgun (WGS) entry which is preliminary data.</text>
</comment>
<evidence type="ECO:0000313" key="1">
    <source>
        <dbReference type="EMBL" id="GAA4390842.1"/>
    </source>
</evidence>
<keyword evidence="2" id="KW-1185">Reference proteome</keyword>
<dbReference type="EMBL" id="BAABFX010000015">
    <property type="protein sequence ID" value="GAA4390842.1"/>
    <property type="molecule type" value="Genomic_DNA"/>
</dbReference>
<gene>
    <name evidence="1" type="ORF">GCM10023153_08250</name>
</gene>
<name>A0ABP8JHA1_9MICO</name>
<sequence length="397" mass="43413">MTTRRYLWADPADHSRAIREAGTVDDGVVLSVVRPHRRPYTFHRDVLAAIGARHDVRGANARSGAGRELALIESWLTGYRVEAVVLAHADMIGVPKWIVPIAEAVEAAGADLVLVSDDSAGGQFADWCAANGMPVETGQDPSRLTVRAAYQEPPEERAARPFPVHVPRAAFYVWRARARDTLPPADFAVVDRLYRDVFASVAADPPGDADTATRVIAGLLADKTGPGECMTVVRAVQSAMFTSGFLLSLVTNAALAAVRTNDHRRLNRHEIRSLRAYAEPWVGTAVLLHDAGMEYAMNMSRLRLRNVTPDGTLTGKGRDAWTFHEDAAPFLRAQRHLRLLEGAGPDDPILSRPGRDVADAVRWARSDLNLSGNARAHQPDQWVKSLRLTVTPVGRSR</sequence>
<dbReference type="RefSeq" id="WP_159899958.1">
    <property type="nucleotide sequence ID" value="NZ_BAABFX010000015.1"/>
</dbReference>
<protein>
    <submittedName>
        <fullName evidence="1">Uncharacterized protein</fullName>
    </submittedName>
</protein>
<proteinExistence type="predicted"/>